<dbReference type="Gene3D" id="3.30.70.3270">
    <property type="match status" value="1"/>
</dbReference>
<feature type="domain" description="4Fe-4S ferredoxin-type" evidence="1">
    <location>
        <begin position="2"/>
        <end position="31"/>
    </location>
</feature>
<dbReference type="PANTHER" id="PTHR43122:SF1">
    <property type="entry name" value="IRON-SULFUR-BINDING PROTEIN"/>
    <property type="match status" value="1"/>
</dbReference>
<accession>A0A0F9D866</accession>
<evidence type="ECO:0000259" key="1">
    <source>
        <dbReference type="PROSITE" id="PS51379"/>
    </source>
</evidence>
<reference evidence="2" key="1">
    <citation type="journal article" date="2015" name="Nature">
        <title>Complex archaea that bridge the gap between prokaryotes and eukaryotes.</title>
        <authorList>
            <person name="Spang A."/>
            <person name="Saw J.H."/>
            <person name="Jorgensen S.L."/>
            <person name="Zaremba-Niedzwiedzka K."/>
            <person name="Martijn J."/>
            <person name="Lind A.E."/>
            <person name="van Eijk R."/>
            <person name="Schleper C."/>
            <person name="Guy L."/>
            <person name="Ettema T.J."/>
        </authorList>
    </citation>
    <scope>NUCLEOTIDE SEQUENCE</scope>
</reference>
<protein>
    <recommendedName>
        <fullName evidence="1">4Fe-4S ferredoxin-type domain-containing protein</fullName>
    </recommendedName>
</protein>
<dbReference type="SUPFAM" id="SSF54862">
    <property type="entry name" value="4Fe-4S ferredoxins"/>
    <property type="match status" value="1"/>
</dbReference>
<organism evidence="2">
    <name type="scientific">marine sediment metagenome</name>
    <dbReference type="NCBI Taxonomy" id="412755"/>
    <lineage>
        <taxon>unclassified sequences</taxon>
        <taxon>metagenomes</taxon>
        <taxon>ecological metagenomes</taxon>
    </lineage>
</organism>
<dbReference type="PROSITE" id="PS51379">
    <property type="entry name" value="4FE4S_FER_2"/>
    <property type="match status" value="2"/>
</dbReference>
<dbReference type="PANTHER" id="PTHR43122">
    <property type="entry name" value="FERREDOXIN SUBUNIT OF PYRUVATE:FLAVODOXIN OXIDOREDUCTASE-RELATED"/>
    <property type="match status" value="1"/>
</dbReference>
<dbReference type="Gene3D" id="3.30.70.20">
    <property type="match status" value="1"/>
</dbReference>
<dbReference type="Pfam" id="PF12838">
    <property type="entry name" value="Fer4_7"/>
    <property type="match status" value="1"/>
</dbReference>
<comment type="caution">
    <text evidence="2">The sequence shown here is derived from an EMBL/GenBank/DDBJ whole genome shotgun (WGS) entry which is preliminary data.</text>
</comment>
<name>A0A0F9D866_9ZZZZ</name>
<evidence type="ECO:0000313" key="2">
    <source>
        <dbReference type="EMBL" id="KKL57754.1"/>
    </source>
</evidence>
<dbReference type="InterPro" id="IPR017896">
    <property type="entry name" value="4Fe4S_Fe-S-bd"/>
</dbReference>
<proteinExistence type="predicted"/>
<feature type="domain" description="4Fe-4S ferredoxin-type" evidence="1">
    <location>
        <begin position="39"/>
        <end position="68"/>
    </location>
</feature>
<dbReference type="AlphaFoldDB" id="A0A0F9D866"/>
<sequence>MADINIDRKRCKGCCLCVSSCPIGNIKMSDEANMQGHFYAEVVDRDDCTGCALCCQMCPDMAIEIKDNKAKTARPIVDYKTDKGSAKKVTVKGS</sequence>
<dbReference type="EMBL" id="LAZR01030057">
    <property type="protein sequence ID" value="KKL57754.1"/>
    <property type="molecule type" value="Genomic_DNA"/>
</dbReference>
<gene>
    <name evidence="2" type="ORF">LCGC14_2232250</name>
</gene>